<gene>
    <name evidence="1" type="ORF">SPARVUS_LOCUS113748</name>
</gene>
<dbReference type="EMBL" id="CATNWA010000045">
    <property type="protein sequence ID" value="CAI9532180.1"/>
    <property type="molecule type" value="Genomic_DNA"/>
</dbReference>
<keyword evidence="2" id="KW-1185">Reference proteome</keyword>
<feature type="non-terminal residue" evidence="1">
    <location>
        <position position="1"/>
    </location>
</feature>
<organism evidence="1 2">
    <name type="scientific">Staurois parvus</name>
    <dbReference type="NCBI Taxonomy" id="386267"/>
    <lineage>
        <taxon>Eukaryota</taxon>
        <taxon>Metazoa</taxon>
        <taxon>Chordata</taxon>
        <taxon>Craniata</taxon>
        <taxon>Vertebrata</taxon>
        <taxon>Euteleostomi</taxon>
        <taxon>Amphibia</taxon>
        <taxon>Batrachia</taxon>
        <taxon>Anura</taxon>
        <taxon>Neobatrachia</taxon>
        <taxon>Ranoidea</taxon>
        <taxon>Ranidae</taxon>
        <taxon>Staurois</taxon>
    </lineage>
</organism>
<sequence>VTGQAQPLKNNPTSFAPHEQDPLYCQKYWDVCLLTHMNFNGIPVLVCRVQYTSPLFYSPVAACFILLYPTLCIPLSDVRLGCSCSAMETHSMKLSTHCCCANLKAT</sequence>
<evidence type="ECO:0000313" key="2">
    <source>
        <dbReference type="Proteomes" id="UP001162483"/>
    </source>
</evidence>
<reference evidence="1" key="1">
    <citation type="submission" date="2023-05" db="EMBL/GenBank/DDBJ databases">
        <authorList>
            <person name="Stuckert A."/>
        </authorList>
    </citation>
    <scope>NUCLEOTIDE SEQUENCE</scope>
</reference>
<name>A0ABN9AD42_9NEOB</name>
<dbReference type="Proteomes" id="UP001162483">
    <property type="component" value="Unassembled WGS sequence"/>
</dbReference>
<evidence type="ECO:0000313" key="1">
    <source>
        <dbReference type="EMBL" id="CAI9532180.1"/>
    </source>
</evidence>
<comment type="caution">
    <text evidence="1">The sequence shown here is derived from an EMBL/GenBank/DDBJ whole genome shotgun (WGS) entry which is preliminary data.</text>
</comment>
<protein>
    <submittedName>
        <fullName evidence="1">Uncharacterized protein</fullName>
    </submittedName>
</protein>
<proteinExistence type="predicted"/>
<accession>A0ABN9AD42</accession>